<evidence type="ECO:0000256" key="10">
    <source>
        <dbReference type="RuleBase" id="RU000594"/>
    </source>
</evidence>
<comment type="function">
    <text evidence="9 10">This protein specifically catalyzes the removal of signal peptides from prolipoproteins.</text>
</comment>
<keyword evidence="13" id="KW-1185">Reference proteome</keyword>
<keyword evidence="7 9" id="KW-1133">Transmembrane helix</keyword>
<feature type="transmembrane region" description="Helical" evidence="9">
    <location>
        <begin position="148"/>
        <end position="171"/>
    </location>
</feature>
<name>A0A432Y5E1_9GAMM</name>
<evidence type="ECO:0000313" key="12">
    <source>
        <dbReference type="EMBL" id="RUO56190.1"/>
    </source>
</evidence>
<comment type="pathway">
    <text evidence="9">Protein modification; lipoprotein biosynthesis (signal peptide cleavage).</text>
</comment>
<feature type="transmembrane region" description="Helical" evidence="9">
    <location>
        <begin position="21"/>
        <end position="40"/>
    </location>
</feature>
<keyword evidence="5 9" id="KW-0064">Aspartyl protease</keyword>
<protein>
    <recommendedName>
        <fullName evidence="9">Lipoprotein signal peptidase</fullName>
        <ecNumber evidence="9">3.4.23.36</ecNumber>
    </recommendedName>
    <alternativeName>
        <fullName evidence="9">Prolipoprotein signal peptidase</fullName>
    </alternativeName>
    <alternativeName>
        <fullName evidence="9">Signal peptidase II</fullName>
        <shortName evidence="9">SPase II</shortName>
    </alternativeName>
</protein>
<sequence>MDKVRSVVLPKQPKPDFQKRLSGLQFLWLSLLLIIIDQATKQWVLSAFELYESIEIMPYLNFTYVQNFGAAFSFLSDQSGWQRWLFTALAVAVSVILLVWLRRNPVGMWRQNLAFSLILAGAVGNVIDRLMYGYVIDFIDVYVDNWHWPAFNVADMAITCGAILMLLEAFFEQRQEQRA</sequence>
<comment type="subcellular location">
    <subcellularLocation>
        <location evidence="9">Cell membrane</location>
        <topology evidence="9">Multi-pass membrane protein</topology>
    </subcellularLocation>
</comment>
<evidence type="ECO:0000313" key="13">
    <source>
        <dbReference type="Proteomes" id="UP000287649"/>
    </source>
</evidence>
<feature type="active site" evidence="9">
    <location>
        <position position="137"/>
    </location>
</feature>
<dbReference type="InterPro" id="IPR001872">
    <property type="entry name" value="Peptidase_A8"/>
</dbReference>
<dbReference type="GO" id="GO:0004190">
    <property type="term" value="F:aspartic-type endopeptidase activity"/>
    <property type="evidence" value="ECO:0007669"/>
    <property type="project" value="UniProtKB-UniRule"/>
</dbReference>
<comment type="caution">
    <text evidence="12">The sequence shown here is derived from an EMBL/GenBank/DDBJ whole genome shotgun (WGS) entry which is preliminary data.</text>
</comment>
<dbReference type="GO" id="GO:0005886">
    <property type="term" value="C:plasma membrane"/>
    <property type="evidence" value="ECO:0007669"/>
    <property type="project" value="UniProtKB-SubCell"/>
</dbReference>
<dbReference type="AlphaFoldDB" id="A0A432Y5E1"/>
<feature type="active site" evidence="9">
    <location>
        <position position="155"/>
    </location>
</feature>
<evidence type="ECO:0000256" key="7">
    <source>
        <dbReference type="ARBA" id="ARBA00022989"/>
    </source>
</evidence>
<keyword evidence="6 9" id="KW-0378">Hydrolase</keyword>
<evidence type="ECO:0000256" key="4">
    <source>
        <dbReference type="ARBA" id="ARBA00022692"/>
    </source>
</evidence>
<proteinExistence type="inferred from homology"/>
<keyword evidence="2 9" id="KW-1003">Cell membrane</keyword>
<dbReference type="PANTHER" id="PTHR33695">
    <property type="entry name" value="LIPOPROTEIN SIGNAL PEPTIDASE"/>
    <property type="match status" value="1"/>
</dbReference>
<feature type="transmembrane region" description="Helical" evidence="9">
    <location>
        <begin position="81"/>
        <end position="101"/>
    </location>
</feature>
<evidence type="ECO:0000256" key="5">
    <source>
        <dbReference type="ARBA" id="ARBA00022750"/>
    </source>
</evidence>
<keyword evidence="12" id="KW-0449">Lipoprotein</keyword>
<dbReference type="HAMAP" id="MF_00161">
    <property type="entry name" value="LspA"/>
    <property type="match status" value="1"/>
</dbReference>
<evidence type="ECO:0000256" key="9">
    <source>
        <dbReference type="HAMAP-Rule" id="MF_00161"/>
    </source>
</evidence>
<dbReference type="Proteomes" id="UP000287649">
    <property type="component" value="Unassembled WGS sequence"/>
</dbReference>
<dbReference type="GO" id="GO:0006508">
    <property type="term" value="P:proteolysis"/>
    <property type="evidence" value="ECO:0007669"/>
    <property type="project" value="UniProtKB-KW"/>
</dbReference>
<dbReference type="UniPathway" id="UPA00665"/>
<dbReference type="NCBIfam" id="TIGR00077">
    <property type="entry name" value="lspA"/>
    <property type="match status" value="1"/>
</dbReference>
<dbReference type="EMBL" id="PIPX01000001">
    <property type="protein sequence ID" value="RUO56190.1"/>
    <property type="molecule type" value="Genomic_DNA"/>
</dbReference>
<gene>
    <name evidence="9" type="primary">lspA</name>
    <name evidence="12" type="ORF">CWI70_05415</name>
</gene>
<dbReference type="EC" id="3.4.23.36" evidence="9"/>
<dbReference type="PROSITE" id="PS00855">
    <property type="entry name" value="SPASE_II"/>
    <property type="match status" value="1"/>
</dbReference>
<evidence type="ECO:0000256" key="3">
    <source>
        <dbReference type="ARBA" id="ARBA00022670"/>
    </source>
</evidence>
<evidence type="ECO:0000256" key="6">
    <source>
        <dbReference type="ARBA" id="ARBA00022801"/>
    </source>
</evidence>
<reference evidence="13" key="1">
    <citation type="journal article" date="2018" name="Front. Microbiol.">
        <title>Genome-Based Analysis Reveals the Taxonomy and Diversity of the Family Idiomarinaceae.</title>
        <authorList>
            <person name="Liu Y."/>
            <person name="Lai Q."/>
            <person name="Shao Z."/>
        </authorList>
    </citation>
    <scope>NUCLEOTIDE SEQUENCE [LARGE SCALE GENOMIC DNA]</scope>
    <source>
        <strain evidence="13">PO-M2</strain>
    </source>
</reference>
<accession>A0A432Y5E1</accession>
<dbReference type="PANTHER" id="PTHR33695:SF1">
    <property type="entry name" value="LIPOPROTEIN SIGNAL PEPTIDASE"/>
    <property type="match status" value="1"/>
</dbReference>
<dbReference type="PRINTS" id="PR00781">
    <property type="entry name" value="LIPOSIGPTASE"/>
</dbReference>
<dbReference type="Pfam" id="PF01252">
    <property type="entry name" value="Peptidase_A8"/>
    <property type="match status" value="1"/>
</dbReference>
<comment type="catalytic activity">
    <reaction evidence="9 10">
        <text>Release of signal peptides from bacterial membrane prolipoproteins. Hydrolyzes -Xaa-Yaa-Zaa-|-(S,diacylglyceryl)Cys-, in which Xaa is hydrophobic (preferably Leu), and Yaa (Ala or Ser) and Zaa (Gly or Ala) have small, neutral side chains.</text>
        <dbReference type="EC" id="3.4.23.36"/>
    </reaction>
</comment>
<dbReference type="OrthoDB" id="9810259at2"/>
<comment type="similarity">
    <text evidence="1 9 11">Belongs to the peptidase A8 family.</text>
</comment>
<feature type="transmembrane region" description="Helical" evidence="9">
    <location>
        <begin position="113"/>
        <end position="136"/>
    </location>
</feature>
<evidence type="ECO:0000256" key="2">
    <source>
        <dbReference type="ARBA" id="ARBA00022475"/>
    </source>
</evidence>
<evidence type="ECO:0000256" key="8">
    <source>
        <dbReference type="ARBA" id="ARBA00023136"/>
    </source>
</evidence>
<keyword evidence="4 9" id="KW-0812">Transmembrane</keyword>
<keyword evidence="3 9" id="KW-0645">Protease</keyword>
<organism evidence="12 13">
    <name type="scientific">Pseudidiomarina homiensis</name>
    <dbReference type="NCBI Taxonomy" id="364198"/>
    <lineage>
        <taxon>Bacteria</taxon>
        <taxon>Pseudomonadati</taxon>
        <taxon>Pseudomonadota</taxon>
        <taxon>Gammaproteobacteria</taxon>
        <taxon>Alteromonadales</taxon>
        <taxon>Idiomarinaceae</taxon>
        <taxon>Pseudidiomarina</taxon>
    </lineage>
</organism>
<evidence type="ECO:0000256" key="11">
    <source>
        <dbReference type="RuleBase" id="RU004181"/>
    </source>
</evidence>
<evidence type="ECO:0000256" key="1">
    <source>
        <dbReference type="ARBA" id="ARBA00006139"/>
    </source>
</evidence>
<keyword evidence="8 9" id="KW-0472">Membrane</keyword>